<protein>
    <recommendedName>
        <fullName evidence="3">pEK499-p136 HEPN domain-containing protein</fullName>
    </recommendedName>
</protein>
<gene>
    <name evidence="1" type="ORF">FHS48_002606</name>
</gene>
<evidence type="ECO:0008006" key="3">
    <source>
        <dbReference type="Google" id="ProtNLM"/>
    </source>
</evidence>
<dbReference type="Proteomes" id="UP000544872">
    <property type="component" value="Unassembled WGS sequence"/>
</dbReference>
<evidence type="ECO:0000313" key="2">
    <source>
        <dbReference type="Proteomes" id="UP000544872"/>
    </source>
</evidence>
<proteinExistence type="predicted"/>
<sequence>MNDIRERYHVAKLTLFNVRLMSEMQRSDDPGVQKLISSEITKNKLSPPVSLLHQGSFVSVAYVCLVWLWESVKIENKEKEFLDKIPENAEILRLKIPSNDKINGPRKVSDWKAVLRLVRNALSHGKVQIEDDFFIFHDQDRNRGEKLPTYIKLTWEELGKISEICIYSCKEMVTS</sequence>
<name>A0A7X0DML3_NOVIT</name>
<reference evidence="1 2" key="1">
    <citation type="submission" date="2020-08" db="EMBL/GenBank/DDBJ databases">
        <title>Genomic Encyclopedia of Type Strains, Phase IV (KMG-IV): sequencing the most valuable type-strain genomes for metagenomic binning, comparative biology and taxonomic classification.</title>
        <authorList>
            <person name="Goeker M."/>
        </authorList>
    </citation>
    <scope>NUCLEOTIDE SEQUENCE [LARGE SCALE GENOMIC DNA]</scope>
    <source>
        <strain evidence="1 2">DSM 11590</strain>
    </source>
</reference>
<evidence type="ECO:0000313" key="1">
    <source>
        <dbReference type="EMBL" id="MBB6211171.1"/>
    </source>
</evidence>
<dbReference type="RefSeq" id="WP_184263985.1">
    <property type="nucleotide sequence ID" value="NZ_JACIIX010000009.1"/>
</dbReference>
<organism evidence="1 2">
    <name type="scientific">Novispirillum itersonii</name>
    <name type="common">Aquaspirillum itersonii</name>
    <dbReference type="NCBI Taxonomy" id="189"/>
    <lineage>
        <taxon>Bacteria</taxon>
        <taxon>Pseudomonadati</taxon>
        <taxon>Pseudomonadota</taxon>
        <taxon>Alphaproteobacteria</taxon>
        <taxon>Rhodospirillales</taxon>
        <taxon>Novispirillaceae</taxon>
        <taxon>Novispirillum</taxon>
    </lineage>
</organism>
<dbReference type="AlphaFoldDB" id="A0A7X0DML3"/>
<comment type="caution">
    <text evidence="1">The sequence shown here is derived from an EMBL/GenBank/DDBJ whole genome shotgun (WGS) entry which is preliminary data.</text>
</comment>
<accession>A0A7X0DML3</accession>
<dbReference type="EMBL" id="JACIIX010000009">
    <property type="protein sequence ID" value="MBB6211171.1"/>
    <property type="molecule type" value="Genomic_DNA"/>
</dbReference>
<keyword evidence="2" id="KW-1185">Reference proteome</keyword>